<keyword evidence="2" id="KW-1185">Reference proteome</keyword>
<dbReference type="SUPFAM" id="SSF56219">
    <property type="entry name" value="DNase I-like"/>
    <property type="match status" value="1"/>
</dbReference>
<dbReference type="WBParaSite" id="SSLN_0000479301-mRNA-1">
    <property type="protein sequence ID" value="SSLN_0000479301-mRNA-1"/>
    <property type="gene ID" value="SSLN_0000479301"/>
</dbReference>
<organism evidence="3">
    <name type="scientific">Schistocephalus solidus</name>
    <name type="common">Tapeworm</name>
    <dbReference type="NCBI Taxonomy" id="70667"/>
    <lineage>
        <taxon>Eukaryota</taxon>
        <taxon>Metazoa</taxon>
        <taxon>Spiralia</taxon>
        <taxon>Lophotrochozoa</taxon>
        <taxon>Platyhelminthes</taxon>
        <taxon>Cestoda</taxon>
        <taxon>Eucestoda</taxon>
        <taxon>Diphyllobothriidea</taxon>
        <taxon>Diphyllobothriidae</taxon>
        <taxon>Schistocephalus</taxon>
    </lineage>
</organism>
<reference evidence="1 2" key="2">
    <citation type="submission" date="2018-11" db="EMBL/GenBank/DDBJ databases">
        <authorList>
            <consortium name="Pathogen Informatics"/>
        </authorList>
    </citation>
    <scope>NUCLEOTIDE SEQUENCE [LARGE SCALE GENOMIC DNA]</scope>
    <source>
        <strain evidence="1 2">NST_G2</strain>
    </source>
</reference>
<dbReference type="AlphaFoldDB" id="A0A183SK90"/>
<protein>
    <submittedName>
        <fullName evidence="3">Endo/exonuclease/phosphatase domain-containing protein</fullName>
    </submittedName>
</protein>
<gene>
    <name evidence="1" type="ORF">SSLN_LOCUS4638</name>
</gene>
<reference evidence="3" key="1">
    <citation type="submission" date="2016-06" db="UniProtKB">
        <authorList>
            <consortium name="WormBaseParasite"/>
        </authorList>
    </citation>
    <scope>IDENTIFICATION</scope>
</reference>
<dbReference type="InterPro" id="IPR036691">
    <property type="entry name" value="Endo/exonu/phosph_ase_sf"/>
</dbReference>
<dbReference type="OrthoDB" id="6324292at2759"/>
<dbReference type="Proteomes" id="UP000275846">
    <property type="component" value="Unassembled WGS sequence"/>
</dbReference>
<sequence>MLHLSRTCGECSCGCLYLVPNSHLGLLVAGLFPAATPRATVTTIGLNQVRVSGVVWAFTPGSEPGVVARSVSPLTLATWNVRFLLDNSRSDRPEWRTALVAREFARYNVDISAPSETRLSKQGQLEEVGAGYTLFWSGWPKAERRDAGVTFALRNDIVRRLPCLPQGINDRLMRLLLSLRGDKFATIISAYALQ</sequence>
<dbReference type="Gene3D" id="3.60.10.10">
    <property type="entry name" value="Endonuclease/exonuclease/phosphatase"/>
    <property type="match status" value="1"/>
</dbReference>
<proteinExistence type="predicted"/>
<dbReference type="EMBL" id="UYSU01032942">
    <property type="protein sequence ID" value="VDL91023.1"/>
    <property type="molecule type" value="Genomic_DNA"/>
</dbReference>
<evidence type="ECO:0000313" key="3">
    <source>
        <dbReference type="WBParaSite" id="SSLN_0000479301-mRNA-1"/>
    </source>
</evidence>
<name>A0A183SK90_SCHSO</name>
<evidence type="ECO:0000313" key="2">
    <source>
        <dbReference type="Proteomes" id="UP000275846"/>
    </source>
</evidence>
<evidence type="ECO:0000313" key="1">
    <source>
        <dbReference type="EMBL" id="VDL91023.1"/>
    </source>
</evidence>
<accession>A0A183SK90</accession>